<dbReference type="EMBL" id="KQ030781">
    <property type="protein sequence ID" value="KJZ68985.1"/>
    <property type="molecule type" value="Genomic_DNA"/>
</dbReference>
<dbReference type="SUPFAM" id="SSF53098">
    <property type="entry name" value="Ribonuclease H-like"/>
    <property type="match status" value="1"/>
</dbReference>
<keyword evidence="3" id="KW-0863">Zinc-finger</keyword>
<evidence type="ECO:0000256" key="5">
    <source>
        <dbReference type="ARBA" id="ARBA00023242"/>
    </source>
</evidence>
<dbReference type="GO" id="GO:0008270">
    <property type="term" value="F:zinc ion binding"/>
    <property type="evidence" value="ECO:0007669"/>
    <property type="project" value="UniProtKB-KW"/>
</dbReference>
<evidence type="ECO:0000313" key="10">
    <source>
        <dbReference type="Proteomes" id="UP000054481"/>
    </source>
</evidence>
<accession>A0A0F7ZIW8</accession>
<keyword evidence="5" id="KW-0539">Nucleus</keyword>
<feature type="domain" description="HAT C-terminal dimerisation" evidence="6">
    <location>
        <begin position="520"/>
        <end position="584"/>
    </location>
</feature>
<dbReference type="EMBL" id="KQ031083">
    <property type="protein sequence ID" value="KJZ68012.1"/>
    <property type="molecule type" value="Genomic_DNA"/>
</dbReference>
<dbReference type="OrthoDB" id="5103944at2759"/>
<dbReference type="GO" id="GO:0046983">
    <property type="term" value="F:protein dimerization activity"/>
    <property type="evidence" value="ECO:0007669"/>
    <property type="project" value="InterPro"/>
</dbReference>
<protein>
    <recommendedName>
        <fullName evidence="6">HAT C-terminal dimerisation domain-containing protein</fullName>
    </recommendedName>
</protein>
<dbReference type="Pfam" id="PF05699">
    <property type="entry name" value="Dimer_Tnp_hAT"/>
    <property type="match status" value="1"/>
</dbReference>
<keyword evidence="2" id="KW-0479">Metal-binding</keyword>
<name>A0A0F7ZIW8_9HYPO</name>
<evidence type="ECO:0000256" key="2">
    <source>
        <dbReference type="ARBA" id="ARBA00022723"/>
    </source>
</evidence>
<keyword evidence="4" id="KW-0862">Zinc</keyword>
<evidence type="ECO:0000259" key="6">
    <source>
        <dbReference type="Pfam" id="PF05699"/>
    </source>
</evidence>
<dbReference type="InterPro" id="IPR052035">
    <property type="entry name" value="ZnF_BED_domain_contain"/>
</dbReference>
<evidence type="ECO:0000256" key="3">
    <source>
        <dbReference type="ARBA" id="ARBA00022771"/>
    </source>
</evidence>
<evidence type="ECO:0000256" key="4">
    <source>
        <dbReference type="ARBA" id="ARBA00022833"/>
    </source>
</evidence>
<dbReference type="GO" id="GO:0005634">
    <property type="term" value="C:nucleus"/>
    <property type="evidence" value="ECO:0007669"/>
    <property type="project" value="UniProtKB-SubCell"/>
</dbReference>
<dbReference type="PANTHER" id="PTHR46481">
    <property type="entry name" value="ZINC FINGER BED DOMAIN-CONTAINING PROTEIN 4"/>
    <property type="match status" value="1"/>
</dbReference>
<dbReference type="InterPro" id="IPR008906">
    <property type="entry name" value="HATC_C_dom"/>
</dbReference>
<organism evidence="9 10">
    <name type="scientific">Hirsutella minnesotensis 3608</name>
    <dbReference type="NCBI Taxonomy" id="1043627"/>
    <lineage>
        <taxon>Eukaryota</taxon>
        <taxon>Fungi</taxon>
        <taxon>Dikarya</taxon>
        <taxon>Ascomycota</taxon>
        <taxon>Pezizomycotina</taxon>
        <taxon>Sordariomycetes</taxon>
        <taxon>Hypocreomycetidae</taxon>
        <taxon>Hypocreales</taxon>
        <taxon>Ophiocordycipitaceae</taxon>
        <taxon>Hirsutella</taxon>
    </lineage>
</organism>
<reference evidence="9 10" key="1">
    <citation type="journal article" date="2014" name="Genome Biol. Evol.">
        <title>Comparative genomics and transcriptomics analyses reveal divergent lifestyle features of nematode endoparasitic fungus Hirsutella minnesotensis.</title>
        <authorList>
            <person name="Lai Y."/>
            <person name="Liu K."/>
            <person name="Zhang X."/>
            <person name="Zhang X."/>
            <person name="Li K."/>
            <person name="Wang N."/>
            <person name="Shu C."/>
            <person name="Wu Y."/>
            <person name="Wang C."/>
            <person name="Bushley K.E."/>
            <person name="Xiang M."/>
            <person name="Liu X."/>
        </authorList>
    </citation>
    <scope>NUCLEOTIDE SEQUENCE [LARGE SCALE GENOMIC DNA]</scope>
    <source>
        <strain evidence="9 10">3608</strain>
    </source>
</reference>
<evidence type="ECO:0000313" key="7">
    <source>
        <dbReference type="EMBL" id="KJZ68012.1"/>
    </source>
</evidence>
<dbReference type="EMBL" id="KQ030820">
    <property type="protein sequence ID" value="KJZ68750.1"/>
    <property type="molecule type" value="Genomic_DNA"/>
</dbReference>
<dbReference type="InterPro" id="IPR012337">
    <property type="entry name" value="RNaseH-like_sf"/>
</dbReference>
<sequence>MTNKGGRPKLHGVDEYFLPAPGNGFAVNRVTCNLCSKSMAKHTSKQLRHLRTQCKPYQDLHEAMHARQPLIDSKLKSISKSSKHALDRQAAIATFTSGKPYSLYEDSETVKLLQMLNPAYKPPDGNRIASFLDPVYQEYRQRVKDLLDEAPYLNVIVDASEDISSNRIMNISIEIPNSVAFYWTTIDTNDRDHAALTTLSLIKPALVDIFGDDFSRMNALCTDTCSTMRKLHREMKALPEFSHCLYVLCDSHGLQLLVKDIVESTQWMPVLGKANLLINFFKKAKLQLSRLRVHQQGCYAHRKAFITAAITRWGTQLGAVKSVFDNKEALRAFARDPVVLNGMKKTIVKEEDQDTQSSLKQVISCINDIEFWTNLEMLFKILQPIGAAQASSERDRASLSEVIPRWLSIQASWDALEAAGQDPLIDYAELKRLRKRRFDLQTDDIHYLAFALDPATTNPRHSALTTDIVRRAHKFLEENISGEEYGLVFREFCQFRAREGSLFGPGSRMYKAAPENTPHNQHILDCWRYLHSMNISLAAIAKRVLGALANSVPSERSFSATNYLHNRIRNRLTVNSTNKLTFIYMNSRVLRRLETARETPRQAANDQSWESADLDTLLKLEDDFQDCIVAATSM</sequence>
<dbReference type="AlphaFoldDB" id="A0A0F7ZIW8"/>
<dbReference type="PANTHER" id="PTHR46481:SF10">
    <property type="entry name" value="ZINC FINGER BED DOMAIN-CONTAINING PROTEIN 39"/>
    <property type="match status" value="1"/>
</dbReference>
<dbReference type="Proteomes" id="UP000054481">
    <property type="component" value="Unassembled WGS sequence"/>
</dbReference>
<evidence type="ECO:0000256" key="1">
    <source>
        <dbReference type="ARBA" id="ARBA00004123"/>
    </source>
</evidence>
<evidence type="ECO:0000313" key="8">
    <source>
        <dbReference type="EMBL" id="KJZ68750.1"/>
    </source>
</evidence>
<comment type="subcellular location">
    <subcellularLocation>
        <location evidence="1">Nucleus</location>
    </subcellularLocation>
</comment>
<gene>
    <name evidence="9" type="ORF">HIM_11626</name>
    <name evidence="8" type="ORF">HIM_11859</name>
    <name evidence="7" type="ORF">HIM_12596</name>
</gene>
<proteinExistence type="predicted"/>
<evidence type="ECO:0000313" key="9">
    <source>
        <dbReference type="EMBL" id="KJZ68985.1"/>
    </source>
</evidence>
<keyword evidence="10" id="KW-1185">Reference proteome</keyword>